<dbReference type="SUPFAM" id="SSF52980">
    <property type="entry name" value="Restriction endonuclease-like"/>
    <property type="match status" value="1"/>
</dbReference>
<dbReference type="GO" id="GO:0003676">
    <property type="term" value="F:nucleic acid binding"/>
    <property type="evidence" value="ECO:0007669"/>
    <property type="project" value="InterPro"/>
</dbReference>
<dbReference type="EMBL" id="FRAI01000005">
    <property type="protein sequence ID" value="SHJ59860.1"/>
    <property type="molecule type" value="Genomic_DNA"/>
</dbReference>
<dbReference type="HAMAP" id="MF_00048">
    <property type="entry name" value="UPF0102"/>
    <property type="match status" value="1"/>
</dbReference>
<evidence type="ECO:0000313" key="4">
    <source>
        <dbReference type="Proteomes" id="UP000243547"/>
    </source>
</evidence>
<name>A0A1M6KLR8_9FIRM</name>
<accession>A0A1M6KLR8</accession>
<keyword evidence="3" id="KW-0540">Nuclease</keyword>
<dbReference type="NCBIfam" id="TIGR00252">
    <property type="entry name" value="YraN family protein"/>
    <property type="match status" value="1"/>
</dbReference>
<evidence type="ECO:0000256" key="2">
    <source>
        <dbReference type="HAMAP-Rule" id="MF_00048"/>
    </source>
</evidence>
<dbReference type="InterPro" id="IPR011335">
    <property type="entry name" value="Restrct_endonuc-II-like"/>
</dbReference>
<evidence type="ECO:0000256" key="1">
    <source>
        <dbReference type="ARBA" id="ARBA00006738"/>
    </source>
</evidence>
<evidence type="ECO:0000313" key="3">
    <source>
        <dbReference type="EMBL" id="SHJ59860.1"/>
    </source>
</evidence>
<dbReference type="STRING" id="1120989.SAMN02745227_00168"/>
<sequence length="116" mass="13608">MNKQQLAKKGEDLASQYLQSQGLIFIRKNFRCKLGEIDLILQDEETIVFCEVKTRTNLKFGDPLEGIDKKKLNKLVKLAQYYLIKEKISKPFRIDCVGIYIQGKEYFINWIKNCTL</sequence>
<dbReference type="RefSeq" id="WP_072905414.1">
    <property type="nucleotide sequence ID" value="NZ_FRAI01000005.1"/>
</dbReference>
<dbReference type="Pfam" id="PF02021">
    <property type="entry name" value="UPF0102"/>
    <property type="match status" value="1"/>
</dbReference>
<dbReference type="PANTHER" id="PTHR34039:SF1">
    <property type="entry name" value="UPF0102 PROTEIN YRAN"/>
    <property type="match status" value="1"/>
</dbReference>
<dbReference type="Gene3D" id="3.40.1350.10">
    <property type="match status" value="1"/>
</dbReference>
<comment type="similarity">
    <text evidence="1 2">Belongs to the UPF0102 family.</text>
</comment>
<dbReference type="OrthoDB" id="9802516at2"/>
<proteinExistence type="inferred from homology"/>
<dbReference type="Proteomes" id="UP000243547">
    <property type="component" value="Unassembled WGS sequence"/>
</dbReference>
<dbReference type="GO" id="GO:0004519">
    <property type="term" value="F:endonuclease activity"/>
    <property type="evidence" value="ECO:0007669"/>
    <property type="project" value="UniProtKB-KW"/>
</dbReference>
<reference evidence="4" key="1">
    <citation type="submission" date="2016-11" db="EMBL/GenBank/DDBJ databases">
        <authorList>
            <person name="Varghese N."/>
            <person name="Submissions S."/>
        </authorList>
    </citation>
    <scope>NUCLEOTIDE SEQUENCE [LARGE SCALE GENOMIC DNA]</scope>
    <source>
        <strain evidence="4">DSM 14826</strain>
    </source>
</reference>
<keyword evidence="4" id="KW-1185">Reference proteome</keyword>
<organism evidence="3 4">
    <name type="scientific">Anaerobranca californiensis DSM 14826</name>
    <dbReference type="NCBI Taxonomy" id="1120989"/>
    <lineage>
        <taxon>Bacteria</taxon>
        <taxon>Bacillati</taxon>
        <taxon>Bacillota</taxon>
        <taxon>Clostridia</taxon>
        <taxon>Eubacteriales</taxon>
        <taxon>Proteinivoracaceae</taxon>
        <taxon>Anaerobranca</taxon>
    </lineage>
</organism>
<gene>
    <name evidence="3" type="ORF">SAMN02745227_00168</name>
</gene>
<dbReference type="AlphaFoldDB" id="A0A1M6KLR8"/>
<protein>
    <recommendedName>
        <fullName evidence="2">UPF0102 protein SAMN02745227_00168</fullName>
    </recommendedName>
</protein>
<dbReference type="InterPro" id="IPR003509">
    <property type="entry name" value="UPF0102_YraN-like"/>
</dbReference>
<keyword evidence="3" id="KW-0378">Hydrolase</keyword>
<dbReference type="InterPro" id="IPR011856">
    <property type="entry name" value="tRNA_endonuc-like_dom_sf"/>
</dbReference>
<keyword evidence="3" id="KW-0255">Endonuclease</keyword>
<dbReference type="NCBIfam" id="NF009150">
    <property type="entry name" value="PRK12497.1-3"/>
    <property type="match status" value="1"/>
</dbReference>
<dbReference type="PANTHER" id="PTHR34039">
    <property type="entry name" value="UPF0102 PROTEIN YRAN"/>
    <property type="match status" value="1"/>
</dbReference>
<dbReference type="CDD" id="cd20736">
    <property type="entry name" value="PoNe_Nuclease"/>
    <property type="match status" value="1"/>
</dbReference>